<dbReference type="Pfam" id="PF02518">
    <property type="entry name" value="HATPase_c"/>
    <property type="match status" value="1"/>
</dbReference>
<dbReference type="Pfam" id="PF22309">
    <property type="entry name" value="HK-GC-Chemotax_sensor"/>
    <property type="match status" value="1"/>
</dbReference>
<evidence type="ECO:0000256" key="1">
    <source>
        <dbReference type="ARBA" id="ARBA00000085"/>
    </source>
</evidence>
<dbReference type="PANTHER" id="PTHR43065">
    <property type="entry name" value="SENSOR HISTIDINE KINASE"/>
    <property type="match status" value="1"/>
</dbReference>
<proteinExistence type="predicted"/>
<keyword evidence="4" id="KW-0808">Transferase</keyword>
<dbReference type="Proteomes" id="UP000243065">
    <property type="component" value="Unassembled WGS sequence"/>
</dbReference>
<dbReference type="InterPro" id="IPR004358">
    <property type="entry name" value="Sig_transdc_His_kin-like_C"/>
</dbReference>
<evidence type="ECO:0000313" key="12">
    <source>
        <dbReference type="EMBL" id="CUT02267.1"/>
    </source>
</evidence>
<dbReference type="SMART" id="SM00388">
    <property type="entry name" value="HisKA"/>
    <property type="match status" value="1"/>
</dbReference>
<dbReference type="NCBIfam" id="TIGR00229">
    <property type="entry name" value="sensory_box"/>
    <property type="match status" value="1"/>
</dbReference>
<comment type="catalytic activity">
    <reaction evidence="1">
        <text>ATP + protein L-histidine = ADP + protein N-phospho-L-histidine.</text>
        <dbReference type="EC" id="2.7.13.3"/>
    </reaction>
</comment>
<feature type="domain" description="Histidine kinase" evidence="10">
    <location>
        <begin position="721"/>
        <end position="956"/>
    </location>
</feature>
<dbReference type="InterPro" id="IPR036097">
    <property type="entry name" value="HisK_dim/P_sf"/>
</dbReference>
<keyword evidence="5" id="KW-0547">Nucleotide-binding</keyword>
<dbReference type="InterPro" id="IPR000014">
    <property type="entry name" value="PAS"/>
</dbReference>
<protein>
    <recommendedName>
        <fullName evidence="2">histidine kinase</fullName>
        <ecNumber evidence="2">2.7.13.3</ecNumber>
    </recommendedName>
</protein>
<dbReference type="SUPFAM" id="SSF55874">
    <property type="entry name" value="ATPase domain of HSP90 chaperone/DNA topoisomerase II/histidine kinase"/>
    <property type="match status" value="1"/>
</dbReference>
<dbReference type="InterPro" id="IPR013655">
    <property type="entry name" value="PAS_fold_3"/>
</dbReference>
<dbReference type="SMART" id="SM00387">
    <property type="entry name" value="HATPase_c"/>
    <property type="match status" value="1"/>
</dbReference>
<evidence type="ECO:0000256" key="5">
    <source>
        <dbReference type="ARBA" id="ARBA00022741"/>
    </source>
</evidence>
<dbReference type="InterPro" id="IPR003594">
    <property type="entry name" value="HATPase_dom"/>
</dbReference>
<feature type="transmembrane region" description="Helical" evidence="9">
    <location>
        <begin position="35"/>
        <end position="59"/>
    </location>
</feature>
<feature type="domain" description="PAS" evidence="11">
    <location>
        <begin position="585"/>
        <end position="654"/>
    </location>
</feature>
<dbReference type="InterPro" id="IPR003661">
    <property type="entry name" value="HisK_dim/P_dom"/>
</dbReference>
<feature type="transmembrane region" description="Helical" evidence="9">
    <location>
        <begin position="65"/>
        <end position="85"/>
    </location>
</feature>
<keyword evidence="9" id="KW-0472">Membrane</keyword>
<evidence type="ECO:0000259" key="11">
    <source>
        <dbReference type="PROSITE" id="PS50112"/>
    </source>
</evidence>
<feature type="transmembrane region" description="Helical" evidence="9">
    <location>
        <begin position="106"/>
        <end position="124"/>
    </location>
</feature>
<dbReference type="EC" id="2.7.13.3" evidence="2"/>
<dbReference type="InterPro" id="IPR036890">
    <property type="entry name" value="HATPase_C_sf"/>
</dbReference>
<dbReference type="InterPro" id="IPR005467">
    <property type="entry name" value="His_kinase_dom"/>
</dbReference>
<evidence type="ECO:0000256" key="3">
    <source>
        <dbReference type="ARBA" id="ARBA00022553"/>
    </source>
</evidence>
<dbReference type="PROSITE" id="PS50112">
    <property type="entry name" value="PAS"/>
    <property type="match status" value="1"/>
</dbReference>
<sequence length="1088" mass="124463">MLSQILNFVFSFFPTVTLVYLAYKIWDRKRVPSGFFQLFFALILTFVASFQVFILVLFFEYLYDYEASIATIVFWIGLIFALWGINKVGENISQNLSEEINKIIKWVVFLSLVFLVFYYLPIYFKIQRTLIWKVGALFYGFSSVSLWGIFTSIALIAGMVPEMRSKANVLKILSFYFLIEPLIYLTFVAFEVLPSWLFTARMLMSAVSVVIALYVAFFTLLFTLRYLNQIISGVERVYSGRIKLVSLRRIKKFVLTSIPFIGILLFLQAFLIKKYIEFEVERYAREKEKLLRSVGNNIEFALNESFKILEELSEDKDVIEINIPMLHLKYARVFPRFPDYIRNVSRVDENGILRYTYPVDPKAIGRDVSYQEHNKKFLMLKKPVVSSVFKAVQGYDAVVLEYPVFDSKGKFRGGVSCLIDVEKMLEHFTKMTGGGLDEFLIFSVNSGSVLFASNYNFVGGNFYDVLNKLVRSDVKSLVAGEINSSSSNGIVIVGRHKWLRKINFAFSFVRFELLDDNTETWAIVNLIDEENLLKRYGYHLQVYYILLFASLLILGYLLFIYFNSVKYSFDLEEELDGQVRAVFDSERKYRELADNPFVGLAIYDENGFISVNRRFCEILGYELDELMKLTPFDFIHPEDRDKWIERAIKLLRGEYAPERASYRGIKRDGSIAYLVCYSKLINHGGNPAVQTVIFDATKEKMQEDMIRHLQRVESIGTFTMGMAHDFNNILQIIIASAQMIDLKAKKRELKSEDLVKYIDNIISISNRGAELIKRLKIFARKEIPNAEIIDLGQIVLNSAEIMKSVFPKFIEIEVKIDSEGIKVYGSKTEIQQALLNICVNAKDAIIEKKEKGLLDGPGKITIEVSVKNISLEEAEIFKVSSGKYACISVVDNGIGMDEKTRERVFEPFFTTKKPEIGTGLGMSTVFGIVSSHGGFIRIDSKLGEGTKVEFCLPLVDEISQKVAVSVESVKKVDKKSAVMIVSEKNDLREKLIEAMRGAGFEVLCSEDKVIAVKMLSENLDKVDLILINSKTQRLKLKDTIAELKILKPDVKIVLLYSTPETEGIDGVEVLEKPEDQITRIFENLKNVK</sequence>
<dbReference type="InterPro" id="IPR054513">
    <property type="entry name" value="Dret_0059-like_sensor"/>
</dbReference>
<gene>
    <name evidence="12" type="ORF">JGI24_01092</name>
</gene>
<dbReference type="EMBL" id="CZVU01000047">
    <property type="protein sequence ID" value="CUT02267.1"/>
    <property type="molecule type" value="Genomic_DNA"/>
</dbReference>
<evidence type="ECO:0000259" key="10">
    <source>
        <dbReference type="PROSITE" id="PS50109"/>
    </source>
</evidence>
<dbReference type="SUPFAM" id="SSF47384">
    <property type="entry name" value="Homodimeric domain of signal transducing histidine kinase"/>
    <property type="match status" value="1"/>
</dbReference>
<dbReference type="PROSITE" id="PS50109">
    <property type="entry name" value="HIS_KIN"/>
    <property type="match status" value="1"/>
</dbReference>
<organism evidence="12 13">
    <name type="scientific">Kryptobacter tengchongensis</name>
    <dbReference type="NCBI Taxonomy" id="1643429"/>
    <lineage>
        <taxon>Bacteria</taxon>
        <taxon>Pseudomonadati</taxon>
        <taxon>Candidatus Kryptoniota</taxon>
        <taxon>Candidatus Kryptobacter</taxon>
    </lineage>
</organism>
<dbReference type="PANTHER" id="PTHR43065:SF46">
    <property type="entry name" value="C4-DICARBOXYLATE TRANSPORT SENSOR PROTEIN DCTB"/>
    <property type="match status" value="1"/>
</dbReference>
<name>A0A656D9B2_KRYT1</name>
<dbReference type="GO" id="GO:0005524">
    <property type="term" value="F:ATP binding"/>
    <property type="evidence" value="ECO:0007669"/>
    <property type="project" value="UniProtKB-KW"/>
</dbReference>
<evidence type="ECO:0000256" key="9">
    <source>
        <dbReference type="SAM" id="Phobius"/>
    </source>
</evidence>
<accession>A0A656D9B2</accession>
<keyword evidence="13" id="KW-1185">Reference proteome</keyword>
<keyword evidence="7" id="KW-0067">ATP-binding</keyword>
<dbReference type="GO" id="GO:0000155">
    <property type="term" value="F:phosphorelay sensor kinase activity"/>
    <property type="evidence" value="ECO:0007669"/>
    <property type="project" value="InterPro"/>
</dbReference>
<feature type="transmembrane region" description="Helical" evidence="9">
    <location>
        <begin position="6"/>
        <end position="23"/>
    </location>
</feature>
<feature type="transmembrane region" description="Helical" evidence="9">
    <location>
        <begin position="253"/>
        <end position="272"/>
    </location>
</feature>
<evidence type="ECO:0000256" key="4">
    <source>
        <dbReference type="ARBA" id="ARBA00022679"/>
    </source>
</evidence>
<dbReference type="SUPFAM" id="SSF55785">
    <property type="entry name" value="PYP-like sensor domain (PAS domain)"/>
    <property type="match status" value="1"/>
</dbReference>
<dbReference type="CDD" id="cd00130">
    <property type="entry name" value="PAS"/>
    <property type="match status" value="1"/>
</dbReference>
<keyword evidence="9" id="KW-0812">Transmembrane</keyword>
<dbReference type="Pfam" id="PF08447">
    <property type="entry name" value="PAS_3"/>
    <property type="match status" value="1"/>
</dbReference>
<keyword evidence="8" id="KW-0902">Two-component regulatory system</keyword>
<reference evidence="12 13" key="1">
    <citation type="submission" date="2015-11" db="EMBL/GenBank/DDBJ databases">
        <authorList>
            <person name="Varghese N."/>
        </authorList>
    </citation>
    <scope>NUCLEOTIDE SEQUENCE [LARGE SCALE GENOMIC DNA]</scope>
    <source>
        <strain evidence="12 13">JGI-24</strain>
    </source>
</reference>
<keyword evidence="6" id="KW-0418">Kinase</keyword>
<evidence type="ECO:0000313" key="13">
    <source>
        <dbReference type="Proteomes" id="UP000243065"/>
    </source>
</evidence>
<dbReference type="InterPro" id="IPR035965">
    <property type="entry name" value="PAS-like_dom_sf"/>
</dbReference>
<feature type="transmembrane region" description="Helical" evidence="9">
    <location>
        <begin position="202"/>
        <end position="227"/>
    </location>
</feature>
<feature type="transmembrane region" description="Helical" evidence="9">
    <location>
        <begin position="136"/>
        <end position="160"/>
    </location>
</feature>
<dbReference type="AlphaFoldDB" id="A0A656D9B2"/>
<keyword evidence="9" id="KW-1133">Transmembrane helix</keyword>
<evidence type="ECO:0000256" key="6">
    <source>
        <dbReference type="ARBA" id="ARBA00022777"/>
    </source>
</evidence>
<feature type="transmembrane region" description="Helical" evidence="9">
    <location>
        <begin position="542"/>
        <end position="562"/>
    </location>
</feature>
<dbReference type="Gene3D" id="3.30.565.10">
    <property type="entry name" value="Histidine kinase-like ATPase, C-terminal domain"/>
    <property type="match status" value="1"/>
</dbReference>
<dbReference type="SMART" id="SM00091">
    <property type="entry name" value="PAS"/>
    <property type="match status" value="1"/>
</dbReference>
<dbReference type="Gene3D" id="3.30.450.20">
    <property type="entry name" value="PAS domain"/>
    <property type="match status" value="2"/>
</dbReference>
<evidence type="ECO:0000256" key="8">
    <source>
        <dbReference type="ARBA" id="ARBA00023012"/>
    </source>
</evidence>
<evidence type="ECO:0000256" key="7">
    <source>
        <dbReference type="ARBA" id="ARBA00022840"/>
    </source>
</evidence>
<feature type="transmembrane region" description="Helical" evidence="9">
    <location>
        <begin position="172"/>
        <end position="190"/>
    </location>
</feature>
<evidence type="ECO:0000256" key="2">
    <source>
        <dbReference type="ARBA" id="ARBA00012438"/>
    </source>
</evidence>
<dbReference type="PRINTS" id="PR00344">
    <property type="entry name" value="BCTRLSENSOR"/>
</dbReference>
<dbReference type="Gene3D" id="1.10.287.130">
    <property type="match status" value="1"/>
</dbReference>
<keyword evidence="3" id="KW-0597">Phosphoprotein</keyword>